<accession>A0A511MVZ0</accession>
<dbReference type="PANTHER" id="PTHR38594">
    <property type="entry name" value="PEP-DEPENDENT DIHYDROXYACETONE KINASE, PHOSPHORYL DONOR SUBUNIT DHAM"/>
    <property type="match status" value="1"/>
</dbReference>
<dbReference type="AlphaFoldDB" id="A0A511MVZ0"/>
<evidence type="ECO:0000313" key="3">
    <source>
        <dbReference type="EMBL" id="GEM44571.1"/>
    </source>
</evidence>
<sequence>MSTAIVVVAHTQQLAQSVLELTLQMTRTPHQLWAVGGTDHGGVGTSAHKIEMALQEALEKHEGAVLLLDLGSACLNARIASEKFRDRPVYIAEAPLVEGTILAGVAAAAGEVPEVVKARAEEARNIRKVIGGLE</sequence>
<dbReference type="PROSITE" id="PS51096">
    <property type="entry name" value="PTS_EIIA_TYPE_4"/>
    <property type="match status" value="1"/>
</dbReference>
<dbReference type="InterPro" id="IPR036662">
    <property type="entry name" value="PTS_EIIA_man-typ_sf"/>
</dbReference>
<comment type="caution">
    <text evidence="3">The sequence shown here is derived from an EMBL/GenBank/DDBJ whole genome shotgun (WGS) entry which is preliminary data.</text>
</comment>
<dbReference type="Pfam" id="PF03610">
    <property type="entry name" value="EIIA-man"/>
    <property type="match status" value="1"/>
</dbReference>
<keyword evidence="1" id="KW-0808">Transferase</keyword>
<evidence type="ECO:0000256" key="1">
    <source>
        <dbReference type="ARBA" id="ARBA00022679"/>
    </source>
</evidence>
<keyword evidence="4" id="KW-1185">Reference proteome</keyword>
<dbReference type="GO" id="GO:0047324">
    <property type="term" value="F:phosphoenolpyruvate-glycerone phosphotransferase activity"/>
    <property type="evidence" value="ECO:0007669"/>
    <property type="project" value="InterPro"/>
</dbReference>
<dbReference type="PANTHER" id="PTHR38594:SF1">
    <property type="entry name" value="PEP-DEPENDENT DIHYDROXYACETONE KINASE, PHOSPHORYL DONOR SUBUNIT DHAM"/>
    <property type="match status" value="1"/>
</dbReference>
<dbReference type="GO" id="GO:0009401">
    <property type="term" value="P:phosphoenolpyruvate-dependent sugar phosphotransferase system"/>
    <property type="evidence" value="ECO:0007669"/>
    <property type="project" value="InterPro"/>
</dbReference>
<proteinExistence type="predicted"/>
<dbReference type="EMBL" id="BJXB01000001">
    <property type="protein sequence ID" value="GEM44571.1"/>
    <property type="molecule type" value="Genomic_DNA"/>
</dbReference>
<dbReference type="InterPro" id="IPR004701">
    <property type="entry name" value="PTS_EIIA_man-typ"/>
</dbReference>
<feature type="domain" description="PTS EIIA type-4" evidence="2">
    <location>
        <begin position="2"/>
        <end position="126"/>
    </location>
</feature>
<evidence type="ECO:0000259" key="2">
    <source>
        <dbReference type="PROSITE" id="PS51096"/>
    </source>
</evidence>
<evidence type="ECO:0000313" key="4">
    <source>
        <dbReference type="Proteomes" id="UP000321306"/>
    </source>
</evidence>
<gene>
    <name evidence="3" type="ORF">DC3_02060</name>
</gene>
<dbReference type="GO" id="GO:0016020">
    <property type="term" value="C:membrane"/>
    <property type="evidence" value="ECO:0007669"/>
    <property type="project" value="InterPro"/>
</dbReference>
<organism evidence="3 4">
    <name type="scientific">Deinococcus cellulosilyticus (strain DSM 18568 / NBRC 106333 / KACC 11606 / 5516J-15)</name>
    <dbReference type="NCBI Taxonomy" id="1223518"/>
    <lineage>
        <taxon>Bacteria</taxon>
        <taxon>Thermotogati</taxon>
        <taxon>Deinococcota</taxon>
        <taxon>Deinococci</taxon>
        <taxon>Deinococcales</taxon>
        <taxon>Deinococcaceae</taxon>
        <taxon>Deinococcus</taxon>
    </lineage>
</organism>
<protein>
    <recommendedName>
        <fullName evidence="2">PTS EIIA type-4 domain-containing protein</fullName>
    </recommendedName>
</protein>
<dbReference type="InterPro" id="IPR039643">
    <property type="entry name" value="DhaM"/>
</dbReference>
<dbReference type="SUPFAM" id="SSF53062">
    <property type="entry name" value="PTS system fructose IIA component-like"/>
    <property type="match status" value="1"/>
</dbReference>
<dbReference type="Proteomes" id="UP000321306">
    <property type="component" value="Unassembled WGS sequence"/>
</dbReference>
<dbReference type="Gene3D" id="3.40.50.510">
    <property type="entry name" value="Phosphotransferase system, mannose-type IIA component"/>
    <property type="match status" value="1"/>
</dbReference>
<reference evidence="3 4" key="1">
    <citation type="submission" date="2019-07" db="EMBL/GenBank/DDBJ databases">
        <title>Whole genome shotgun sequence of Deinococcus cellulosilyticus NBRC 106333.</title>
        <authorList>
            <person name="Hosoyama A."/>
            <person name="Uohara A."/>
            <person name="Ohji S."/>
            <person name="Ichikawa N."/>
        </authorList>
    </citation>
    <scope>NUCLEOTIDE SEQUENCE [LARGE SCALE GENOMIC DNA]</scope>
    <source>
        <strain evidence="3 4">NBRC 106333</strain>
    </source>
</reference>
<dbReference type="GO" id="GO:0019563">
    <property type="term" value="P:glycerol catabolic process"/>
    <property type="evidence" value="ECO:0007669"/>
    <property type="project" value="InterPro"/>
</dbReference>
<name>A0A511MVZ0_DEIC1</name>